<reference evidence="2 3" key="1">
    <citation type="submission" date="2016-10" db="EMBL/GenBank/DDBJ databases">
        <authorList>
            <person name="de Groot N.N."/>
        </authorList>
    </citation>
    <scope>NUCLEOTIDE SEQUENCE [LARGE SCALE GENOMIC DNA]</scope>
    <source>
        <strain evidence="2 3">DSM 25927</strain>
    </source>
</reference>
<dbReference type="Proteomes" id="UP000199233">
    <property type="component" value="Unassembled WGS sequence"/>
</dbReference>
<dbReference type="RefSeq" id="WP_093286943.1">
    <property type="nucleotide sequence ID" value="NZ_FOFS01000010.1"/>
</dbReference>
<evidence type="ECO:0000313" key="3">
    <source>
        <dbReference type="Proteomes" id="UP000199233"/>
    </source>
</evidence>
<proteinExistence type="predicted"/>
<dbReference type="STRING" id="489703.SAMN04488038_11051"/>
<dbReference type="AlphaFoldDB" id="A0A1H9II40"/>
<dbReference type="EMBL" id="FOFS01000010">
    <property type="protein sequence ID" value="SEQ74381.1"/>
    <property type="molecule type" value="Genomic_DNA"/>
</dbReference>
<keyword evidence="1" id="KW-0472">Membrane</keyword>
<evidence type="ECO:0000256" key="1">
    <source>
        <dbReference type="SAM" id="Phobius"/>
    </source>
</evidence>
<feature type="transmembrane region" description="Helical" evidence="1">
    <location>
        <begin position="55"/>
        <end position="76"/>
    </location>
</feature>
<keyword evidence="1" id="KW-1133">Transmembrane helix</keyword>
<dbReference type="Pfam" id="PF09842">
    <property type="entry name" value="DUF2069"/>
    <property type="match status" value="1"/>
</dbReference>
<protein>
    <submittedName>
        <fullName evidence="2">Predicted membrane protein</fullName>
    </submittedName>
</protein>
<gene>
    <name evidence="2" type="ORF">SAMN04488038_11051</name>
</gene>
<feature type="transmembrane region" description="Helical" evidence="1">
    <location>
        <begin position="82"/>
        <end position="102"/>
    </location>
</feature>
<sequence>MSARPLPVQVVRLLVLLSHVALSLLLITTGGKLALLAGLLLCWPLPGLLRGRSYTYAWASMLLAIYCALLLADGYARPQAQHWSFGLALLAALEFVALMLYVRFSARASLAQKAGSGAASG</sequence>
<accession>A0A1H9II40</accession>
<name>A0A1H9II40_9GAMM</name>
<feature type="transmembrane region" description="Helical" evidence="1">
    <location>
        <begin position="20"/>
        <end position="43"/>
    </location>
</feature>
<organism evidence="2 3">
    <name type="scientific">Solimonas aquatica</name>
    <dbReference type="NCBI Taxonomy" id="489703"/>
    <lineage>
        <taxon>Bacteria</taxon>
        <taxon>Pseudomonadati</taxon>
        <taxon>Pseudomonadota</taxon>
        <taxon>Gammaproteobacteria</taxon>
        <taxon>Nevskiales</taxon>
        <taxon>Nevskiaceae</taxon>
        <taxon>Solimonas</taxon>
    </lineage>
</organism>
<keyword evidence="1" id="KW-0812">Transmembrane</keyword>
<dbReference type="InterPro" id="IPR018643">
    <property type="entry name" value="DUF2069_membrane"/>
</dbReference>
<evidence type="ECO:0000313" key="2">
    <source>
        <dbReference type="EMBL" id="SEQ74381.1"/>
    </source>
</evidence>
<keyword evidence="3" id="KW-1185">Reference proteome</keyword>
<dbReference type="OrthoDB" id="7069246at2"/>